<gene>
    <name evidence="1" type="ORF">CTRU02_203040</name>
</gene>
<proteinExistence type="predicted"/>
<protein>
    <submittedName>
        <fullName evidence="1">Uncharacterized protein</fullName>
    </submittedName>
</protein>
<dbReference type="Proteomes" id="UP000805649">
    <property type="component" value="Unassembled WGS sequence"/>
</dbReference>
<name>A0ACC3Z851_COLTU</name>
<dbReference type="EMBL" id="VUJX02000002">
    <property type="protein sequence ID" value="KAL0940277.1"/>
    <property type="molecule type" value="Genomic_DNA"/>
</dbReference>
<evidence type="ECO:0000313" key="2">
    <source>
        <dbReference type="Proteomes" id="UP000805649"/>
    </source>
</evidence>
<reference evidence="1 2" key="1">
    <citation type="journal article" date="2020" name="Phytopathology">
        <title>Genome Sequence Resources of Colletotrichum truncatum, C. plurivorum, C. musicola, and C. sojae: Four Species Pathogenic to Soybean (Glycine max).</title>
        <authorList>
            <person name="Rogerio F."/>
            <person name="Boufleur T.R."/>
            <person name="Ciampi-Guillardi M."/>
            <person name="Sukno S.A."/>
            <person name="Thon M.R."/>
            <person name="Massola Junior N.S."/>
            <person name="Baroncelli R."/>
        </authorList>
    </citation>
    <scope>NUCLEOTIDE SEQUENCE [LARGE SCALE GENOMIC DNA]</scope>
    <source>
        <strain evidence="1 2">CMES1059</strain>
    </source>
</reference>
<accession>A0ACC3Z851</accession>
<evidence type="ECO:0000313" key="1">
    <source>
        <dbReference type="EMBL" id="KAL0940277.1"/>
    </source>
</evidence>
<organism evidence="1 2">
    <name type="scientific">Colletotrichum truncatum</name>
    <name type="common">Anthracnose fungus</name>
    <name type="synonym">Colletotrichum capsici</name>
    <dbReference type="NCBI Taxonomy" id="5467"/>
    <lineage>
        <taxon>Eukaryota</taxon>
        <taxon>Fungi</taxon>
        <taxon>Dikarya</taxon>
        <taxon>Ascomycota</taxon>
        <taxon>Pezizomycotina</taxon>
        <taxon>Sordariomycetes</taxon>
        <taxon>Hypocreomycetidae</taxon>
        <taxon>Glomerellales</taxon>
        <taxon>Glomerellaceae</taxon>
        <taxon>Colletotrichum</taxon>
        <taxon>Colletotrichum truncatum species complex</taxon>
    </lineage>
</organism>
<comment type="caution">
    <text evidence="1">The sequence shown here is derived from an EMBL/GenBank/DDBJ whole genome shotgun (WGS) entry which is preliminary data.</text>
</comment>
<sequence>MPPTSAFRHTRQATACLRLLVPSAQTRHDCQLGNLVYKVFNMATSSTAAVRGFNAQRPPTTPPLVPTQSADRPIIPVASDPGYSIGRFIDPTSPSERNLRPPLFVATTPNASAEDAEKAGQLRMLGILADLGFSASN</sequence>
<keyword evidence="2" id="KW-1185">Reference proteome</keyword>